<protein>
    <submittedName>
        <fullName evidence="1">Uncharacterized protein</fullName>
    </submittedName>
</protein>
<accession>A0A3P7EQ78</accession>
<dbReference type="Gene3D" id="2.30.30.360">
    <property type="entry name" value="Myosin S1 fragment, N-terminal"/>
    <property type="match status" value="1"/>
</dbReference>
<proteinExistence type="predicted"/>
<name>A0A3P7EQ78_WUCBA</name>
<dbReference type="InParanoid" id="A0A3P7EQ78"/>
<dbReference type="Proteomes" id="UP000270924">
    <property type="component" value="Unassembled WGS sequence"/>
</dbReference>
<reference evidence="1 2" key="1">
    <citation type="submission" date="2018-11" db="EMBL/GenBank/DDBJ databases">
        <authorList>
            <consortium name="Pathogen Informatics"/>
        </authorList>
    </citation>
    <scope>NUCLEOTIDE SEQUENCE [LARGE SCALE GENOMIC DNA]</scope>
</reference>
<dbReference type="AlphaFoldDB" id="A0A3P7EQ78"/>
<keyword evidence="2" id="KW-1185">Reference proteome</keyword>
<dbReference type="GO" id="GO:0051015">
    <property type="term" value="F:actin filament binding"/>
    <property type="evidence" value="ECO:0007669"/>
    <property type="project" value="InterPro"/>
</dbReference>
<dbReference type="InterPro" id="IPR008989">
    <property type="entry name" value="Myosin_S1_N"/>
</dbReference>
<dbReference type="GO" id="GO:0005524">
    <property type="term" value="F:ATP binding"/>
    <property type="evidence" value="ECO:0007669"/>
    <property type="project" value="InterPro"/>
</dbReference>
<evidence type="ECO:0000313" key="2">
    <source>
        <dbReference type="Proteomes" id="UP000270924"/>
    </source>
</evidence>
<gene>
    <name evidence="1" type="ORF">WBA_LOCUS12257</name>
</gene>
<dbReference type="GO" id="GO:0003774">
    <property type="term" value="F:cytoskeletal motor activity"/>
    <property type="evidence" value="ECO:0007669"/>
    <property type="project" value="InterPro"/>
</dbReference>
<evidence type="ECO:0000313" key="1">
    <source>
        <dbReference type="EMBL" id="VDM21986.1"/>
    </source>
</evidence>
<organism evidence="1 2">
    <name type="scientific">Wuchereria bancrofti</name>
    <dbReference type="NCBI Taxonomy" id="6293"/>
    <lineage>
        <taxon>Eukaryota</taxon>
        <taxon>Metazoa</taxon>
        <taxon>Ecdysozoa</taxon>
        <taxon>Nematoda</taxon>
        <taxon>Chromadorea</taxon>
        <taxon>Rhabditida</taxon>
        <taxon>Spirurina</taxon>
        <taxon>Spiruromorpha</taxon>
        <taxon>Filarioidea</taxon>
        <taxon>Onchocercidae</taxon>
        <taxon>Wuchereria</taxon>
    </lineage>
</organism>
<dbReference type="EMBL" id="UYWW01012689">
    <property type="protein sequence ID" value="VDM21986.1"/>
    <property type="molecule type" value="Genomic_DNA"/>
</dbReference>
<sequence length="41" mass="4595">MNKTNPKQDERVWVPDAAEGFVLGVVIRIAEISCYVAECSR</sequence>